<comment type="caution">
    <text evidence="2">The sequence shown here is derived from an EMBL/GenBank/DDBJ whole genome shotgun (WGS) entry which is preliminary data.</text>
</comment>
<dbReference type="AlphaFoldDB" id="A0AA35QG20"/>
<gene>
    <name evidence="2" type="ORF">CCHLO57077_00006612</name>
</gene>
<proteinExistence type="predicted"/>
<organism evidence="2 3">
    <name type="scientific">Clonostachys chloroleuca</name>
    <dbReference type="NCBI Taxonomy" id="1926264"/>
    <lineage>
        <taxon>Eukaryota</taxon>
        <taxon>Fungi</taxon>
        <taxon>Dikarya</taxon>
        <taxon>Ascomycota</taxon>
        <taxon>Pezizomycotina</taxon>
        <taxon>Sordariomycetes</taxon>
        <taxon>Hypocreomycetidae</taxon>
        <taxon>Hypocreales</taxon>
        <taxon>Bionectriaceae</taxon>
        <taxon>Clonostachys</taxon>
    </lineage>
</organism>
<feature type="compositionally biased region" description="Basic and acidic residues" evidence="1">
    <location>
        <begin position="66"/>
        <end position="84"/>
    </location>
</feature>
<evidence type="ECO:0000313" key="2">
    <source>
        <dbReference type="EMBL" id="CAI6101363.1"/>
    </source>
</evidence>
<dbReference type="EMBL" id="CABFNP030001360">
    <property type="protein sequence ID" value="CAI6101363.1"/>
    <property type="molecule type" value="Genomic_DNA"/>
</dbReference>
<accession>A0AA35QG20</accession>
<feature type="region of interest" description="Disordered" evidence="1">
    <location>
        <begin position="1"/>
        <end position="21"/>
    </location>
</feature>
<protein>
    <submittedName>
        <fullName evidence="2">Uncharacterized protein</fullName>
    </submittedName>
</protein>
<reference evidence="2" key="1">
    <citation type="submission" date="2023-01" db="EMBL/GenBank/DDBJ databases">
        <authorList>
            <person name="Piombo E."/>
        </authorList>
    </citation>
    <scope>NUCLEOTIDE SEQUENCE</scope>
</reference>
<keyword evidence="3" id="KW-1185">Reference proteome</keyword>
<dbReference type="Proteomes" id="UP001160390">
    <property type="component" value="Unassembled WGS sequence"/>
</dbReference>
<evidence type="ECO:0000313" key="3">
    <source>
        <dbReference type="Proteomes" id="UP001160390"/>
    </source>
</evidence>
<name>A0AA35QG20_9HYPO</name>
<evidence type="ECO:0000256" key="1">
    <source>
        <dbReference type="SAM" id="MobiDB-lite"/>
    </source>
</evidence>
<feature type="region of interest" description="Disordered" evidence="1">
    <location>
        <begin position="55"/>
        <end position="84"/>
    </location>
</feature>
<sequence length="111" mass="13107">MELMRREHARQMEAHARAEEEMGELRQMRVRYIQGHEEAMEQLAAAETALERALRAEQRAQSAEQRAQEAERREDNAEQRAMRAARQLRELRQAIRRIREQGSSEDTDSSF</sequence>